<keyword evidence="3" id="KW-1185">Reference proteome</keyword>
<gene>
    <name evidence="2" type="ORF">NA56DRAFT_692189</name>
</gene>
<dbReference type="AlphaFoldDB" id="A0A2J6PSG9"/>
<proteinExistence type="predicted"/>
<feature type="region of interest" description="Disordered" evidence="1">
    <location>
        <begin position="62"/>
        <end position="94"/>
    </location>
</feature>
<accession>A0A2J6PSG9</accession>
<protein>
    <recommendedName>
        <fullName evidence="4">Transcription factor domain-containing protein</fullName>
    </recommendedName>
</protein>
<name>A0A2J6PSG9_9HELO</name>
<sequence>MSSKSIPQPPNHKQTSTPAEPSTFLFVNDTVGAGGPSSYKHGNRHDVRAHVRKVNAKQFGITHKHPRKRSETLPTYAPLTKKDAETRSSKEVEHDEDCSLSVSRTDQRLSPNTIFSSKDRTLVKITDSHCTTLLQSTNSSRRTEKQPELPLYCKACGALLNKIKLKQRLPSNETALAPMKSHWEKSSLVELFGASRSDPFSALPMQEMSVHAQELLDHAITHALSGLWPDPAPRGEPNPLSKAWFSSSLCMPLLFHALVYSGSNHLDYMRYSNIFPNATKPLSHKLIVIQKLNEALSDPKQATRDEVILAILILASQEVFMIKKGRRNPFNSPLQSLGWLNVYGNFKFVPQHTKAVADIVTMRGGLETIELHGLADIIASGDVLSATNSITKPGWPKLRRHGDLITTMRVWAISPPWPLIQVQASAFWLLKSYGITDAMLEVFDSIGALTLAIDVHLQGKPCGQHLGTIHRTRTAIQHTLLSLPTQDELHPRTEEKEIENNVYECCRLSALIFGVAVVYPVPNSYNVLQDLVKRLQIALVILDIETCGLQLDGVLLWILVLGGIAALDKPERVLFASQLSKLARKIRISNWGAVEDTLESFLWLESACGQGGRMLWDEAMAGSWS</sequence>
<dbReference type="PANTHER" id="PTHR37540">
    <property type="entry name" value="TRANSCRIPTION FACTOR (ACR-2), PUTATIVE-RELATED-RELATED"/>
    <property type="match status" value="1"/>
</dbReference>
<feature type="compositionally biased region" description="Basic and acidic residues" evidence="1">
    <location>
        <begin position="80"/>
        <end position="93"/>
    </location>
</feature>
<evidence type="ECO:0008006" key="4">
    <source>
        <dbReference type="Google" id="ProtNLM"/>
    </source>
</evidence>
<feature type="region of interest" description="Disordered" evidence="1">
    <location>
        <begin position="1"/>
        <end position="22"/>
    </location>
</feature>
<reference evidence="2 3" key="1">
    <citation type="submission" date="2016-05" db="EMBL/GenBank/DDBJ databases">
        <title>A degradative enzymes factory behind the ericoid mycorrhizal symbiosis.</title>
        <authorList>
            <consortium name="DOE Joint Genome Institute"/>
            <person name="Martino E."/>
            <person name="Morin E."/>
            <person name="Grelet G."/>
            <person name="Kuo A."/>
            <person name="Kohler A."/>
            <person name="Daghino S."/>
            <person name="Barry K."/>
            <person name="Choi C."/>
            <person name="Cichocki N."/>
            <person name="Clum A."/>
            <person name="Copeland A."/>
            <person name="Hainaut M."/>
            <person name="Haridas S."/>
            <person name="Labutti K."/>
            <person name="Lindquist E."/>
            <person name="Lipzen A."/>
            <person name="Khouja H.-R."/>
            <person name="Murat C."/>
            <person name="Ohm R."/>
            <person name="Olson A."/>
            <person name="Spatafora J."/>
            <person name="Veneault-Fourrey C."/>
            <person name="Henrissat B."/>
            <person name="Grigoriev I."/>
            <person name="Martin F."/>
            <person name="Perotto S."/>
        </authorList>
    </citation>
    <scope>NUCLEOTIDE SEQUENCE [LARGE SCALE GENOMIC DNA]</scope>
    <source>
        <strain evidence="2 3">UAMH 7357</strain>
    </source>
</reference>
<evidence type="ECO:0000256" key="1">
    <source>
        <dbReference type="SAM" id="MobiDB-lite"/>
    </source>
</evidence>
<dbReference type="InterPro" id="IPR021858">
    <property type="entry name" value="Fun_TF"/>
</dbReference>
<evidence type="ECO:0000313" key="3">
    <source>
        <dbReference type="Proteomes" id="UP000235672"/>
    </source>
</evidence>
<evidence type="ECO:0000313" key="2">
    <source>
        <dbReference type="EMBL" id="PMD16962.1"/>
    </source>
</evidence>
<dbReference type="OrthoDB" id="3469466at2759"/>
<dbReference type="STRING" id="1745343.A0A2J6PSG9"/>
<organism evidence="2 3">
    <name type="scientific">Hyaloscypha hepaticicola</name>
    <dbReference type="NCBI Taxonomy" id="2082293"/>
    <lineage>
        <taxon>Eukaryota</taxon>
        <taxon>Fungi</taxon>
        <taxon>Dikarya</taxon>
        <taxon>Ascomycota</taxon>
        <taxon>Pezizomycotina</taxon>
        <taxon>Leotiomycetes</taxon>
        <taxon>Helotiales</taxon>
        <taxon>Hyaloscyphaceae</taxon>
        <taxon>Hyaloscypha</taxon>
    </lineage>
</organism>
<feature type="compositionally biased region" description="Polar residues" evidence="1">
    <location>
        <begin position="1"/>
        <end position="20"/>
    </location>
</feature>
<dbReference type="EMBL" id="KZ613502">
    <property type="protein sequence ID" value="PMD16962.1"/>
    <property type="molecule type" value="Genomic_DNA"/>
</dbReference>
<dbReference type="Proteomes" id="UP000235672">
    <property type="component" value="Unassembled WGS sequence"/>
</dbReference>
<dbReference type="PANTHER" id="PTHR37540:SF10">
    <property type="entry name" value="SIGMA-70 REGION 2 FAMILY PROTEIN"/>
    <property type="match status" value="1"/>
</dbReference>
<dbReference type="Pfam" id="PF11951">
    <property type="entry name" value="Fungal_trans_2"/>
    <property type="match status" value="1"/>
</dbReference>